<dbReference type="GO" id="GO:0045053">
    <property type="term" value="P:protein retention in Golgi apparatus"/>
    <property type="evidence" value="ECO:0007669"/>
    <property type="project" value="TreeGrafter"/>
</dbReference>
<reference evidence="3 4" key="1">
    <citation type="journal article" date="2017" name="PLoS Biol.">
        <title>The sea cucumber genome provides insights into morphological evolution and visceral regeneration.</title>
        <authorList>
            <person name="Zhang X."/>
            <person name="Sun L."/>
            <person name="Yuan J."/>
            <person name="Sun Y."/>
            <person name="Gao Y."/>
            <person name="Zhang L."/>
            <person name="Li S."/>
            <person name="Dai H."/>
            <person name="Hamel J.F."/>
            <person name="Liu C."/>
            <person name="Yu Y."/>
            <person name="Liu S."/>
            <person name="Lin W."/>
            <person name="Guo K."/>
            <person name="Jin S."/>
            <person name="Xu P."/>
            <person name="Storey K.B."/>
            <person name="Huan P."/>
            <person name="Zhang T."/>
            <person name="Zhou Y."/>
            <person name="Zhang J."/>
            <person name="Lin C."/>
            <person name="Li X."/>
            <person name="Xing L."/>
            <person name="Huo D."/>
            <person name="Sun M."/>
            <person name="Wang L."/>
            <person name="Mercier A."/>
            <person name="Li F."/>
            <person name="Yang H."/>
            <person name="Xiang J."/>
        </authorList>
    </citation>
    <scope>NUCLEOTIDE SEQUENCE [LARGE SCALE GENOMIC DNA]</scope>
    <source>
        <strain evidence="3">Shaxun</strain>
        <tissue evidence="3">Muscle</tissue>
    </source>
</reference>
<dbReference type="Proteomes" id="UP000230750">
    <property type="component" value="Unassembled WGS sequence"/>
</dbReference>
<sequence length="772" mass="87542">MYNRCLQIPRVVESIWNQSESSALEILPALKASIKGTNQATQTTASQDMKLAFQLEGYQEITDVNLVQAGCILYNLKPTKKSGDVVFSVVIDVQAQLDARKVIIRSPMRIINHFHCPLQVFTKASNWVEKIGDLPADSEFVVPLEVAHTSELLVGPNDEGYHTCDKSIQWRTLISEKKEGKKSVTFSCPKKEEGHTPFFFNAHCRTQSLRYVKGSSLEAPKYDIHINPVVTLKNLLSVPVFYTLQGTEHEFEIKSTESTQMTNVDIGKTMMFMRIPDYNGLEWKGEMTLRTTLKEYSQWGFRGTMENGWKLVSGSITSRDSKIWLYSPLTGLLTKQDYHCHTRGLVFVFFLSLHQGTSDEVFEHPAEKQEPIMFAYPTSKSIAPGKNKIQVKCSDSQWSDKFSLDAVGSTGFISCKTKEKEFELGVQIQLSYLSYTKMVLLTPRYLVVNETDGDICVSEPHGQTYDVEQHGCKPFWPIDKKDLSEMFVKKKGGKDVSLPFTYGKPHTTVLRLGEGSGIIVEVQITEAATVVAFRNFLGGNFTLQIINDTDDMPVTFHQQGVKDELKLAPRKAQLYTWQQPMGNRKLVWKVDEKENTNNLIKDGIGEIKFNSTPVYWVSFLDGTQRLLLFTEDIAKATKAQQAAELEQVDQEVILSLPGIGLSLVNNFTRKEISYIGITSSGIIWQNKIRRRWKDLNIKEMKALEDGYQKHRVEVANNKDAPPKNVKLEHHLEVDFTSMVMVKPNKRSMQRTYQTAFGYSSESPLISFSFTLS</sequence>
<evidence type="ECO:0000256" key="1">
    <source>
        <dbReference type="ARBA" id="ARBA00006545"/>
    </source>
</evidence>
<dbReference type="InterPro" id="IPR009543">
    <property type="entry name" value="VPS13_VAB"/>
</dbReference>
<organism evidence="3 4">
    <name type="scientific">Stichopus japonicus</name>
    <name type="common">Sea cucumber</name>
    <dbReference type="NCBI Taxonomy" id="307972"/>
    <lineage>
        <taxon>Eukaryota</taxon>
        <taxon>Metazoa</taxon>
        <taxon>Echinodermata</taxon>
        <taxon>Eleutherozoa</taxon>
        <taxon>Echinozoa</taxon>
        <taxon>Holothuroidea</taxon>
        <taxon>Aspidochirotacea</taxon>
        <taxon>Aspidochirotida</taxon>
        <taxon>Stichopodidae</taxon>
        <taxon>Apostichopus</taxon>
    </lineage>
</organism>
<gene>
    <name evidence="3" type="ORF">BSL78_11073</name>
</gene>
<feature type="domain" description="Vacuolar protein sorting-associated protein 13 VPS13 adaptor binding" evidence="2">
    <location>
        <begin position="43"/>
        <end position="289"/>
    </location>
</feature>
<accession>A0A2G8KVX2</accession>
<dbReference type="Pfam" id="PF25036">
    <property type="entry name" value="VPS13_VAB"/>
    <property type="match status" value="2"/>
</dbReference>
<dbReference type="PANTHER" id="PTHR16166">
    <property type="entry name" value="VACUOLAR PROTEIN SORTING-ASSOCIATED PROTEIN VPS13"/>
    <property type="match status" value="1"/>
</dbReference>
<feature type="domain" description="Vacuolar protein sorting-associated protein 13 VPS13 adaptor binding" evidence="2">
    <location>
        <begin position="363"/>
        <end position="581"/>
    </location>
</feature>
<proteinExistence type="inferred from homology"/>
<dbReference type="InterPro" id="IPR026847">
    <property type="entry name" value="VPS13"/>
</dbReference>
<dbReference type="OrthoDB" id="428159at2759"/>
<dbReference type="STRING" id="307972.A0A2G8KVX2"/>
<comment type="similarity">
    <text evidence="1">Belongs to the VPS13 family.</text>
</comment>
<evidence type="ECO:0000313" key="3">
    <source>
        <dbReference type="EMBL" id="PIK52060.1"/>
    </source>
</evidence>
<dbReference type="AlphaFoldDB" id="A0A2G8KVX2"/>
<comment type="caution">
    <text evidence="3">The sequence shown here is derived from an EMBL/GenBank/DDBJ whole genome shotgun (WGS) entry which is preliminary data.</text>
</comment>
<name>A0A2G8KVX2_STIJA</name>
<evidence type="ECO:0000259" key="2">
    <source>
        <dbReference type="Pfam" id="PF25036"/>
    </source>
</evidence>
<dbReference type="PANTHER" id="PTHR16166:SF93">
    <property type="entry name" value="INTERMEMBRANE LIPID TRANSFER PROTEIN VPS13"/>
    <property type="match status" value="1"/>
</dbReference>
<keyword evidence="4" id="KW-1185">Reference proteome</keyword>
<protein>
    <submittedName>
        <fullName evidence="3">Putative vacuolar protein sorting-associated protein 13C</fullName>
    </submittedName>
</protein>
<evidence type="ECO:0000313" key="4">
    <source>
        <dbReference type="Proteomes" id="UP000230750"/>
    </source>
</evidence>
<dbReference type="GO" id="GO:0006623">
    <property type="term" value="P:protein targeting to vacuole"/>
    <property type="evidence" value="ECO:0007669"/>
    <property type="project" value="TreeGrafter"/>
</dbReference>
<dbReference type="EMBL" id="MRZV01000345">
    <property type="protein sequence ID" value="PIK52060.1"/>
    <property type="molecule type" value="Genomic_DNA"/>
</dbReference>